<reference evidence="2 3" key="1">
    <citation type="journal article" date="2024" name="Plant Biotechnol. J.">
        <title>Dendrobium thyrsiflorum genome and its molecular insights into genes involved in important horticultural traits.</title>
        <authorList>
            <person name="Chen B."/>
            <person name="Wang J.Y."/>
            <person name="Zheng P.J."/>
            <person name="Li K.L."/>
            <person name="Liang Y.M."/>
            <person name="Chen X.F."/>
            <person name="Zhang C."/>
            <person name="Zhao X."/>
            <person name="He X."/>
            <person name="Zhang G.Q."/>
            <person name="Liu Z.J."/>
            <person name="Xu Q."/>
        </authorList>
    </citation>
    <scope>NUCLEOTIDE SEQUENCE [LARGE SCALE GENOMIC DNA]</scope>
    <source>
        <strain evidence="2">GZMU011</strain>
    </source>
</reference>
<name>A0ABD0UH31_DENTH</name>
<sequence length="182" mass="20398">MDLLSSKSEEKSFSNLFTNKWQFDTAFPSLKPAVATEFLQNCDLPPPLKRFSPEQSLLGVYGYSNKKSLLMVALQRSQSRAREAERKEKLAIIRSGKLVAMLLEESMKLLVMRRWAMLLELEIAVLRREEWRGLGDDAAAMAAKEEEEEGQVRAVGTKWCVVVALCIGIVGAGYLFGGCCFN</sequence>
<organism evidence="2 3">
    <name type="scientific">Dendrobium thyrsiflorum</name>
    <name type="common">Pinecone-like raceme dendrobium</name>
    <name type="synonym">Orchid</name>
    <dbReference type="NCBI Taxonomy" id="117978"/>
    <lineage>
        <taxon>Eukaryota</taxon>
        <taxon>Viridiplantae</taxon>
        <taxon>Streptophyta</taxon>
        <taxon>Embryophyta</taxon>
        <taxon>Tracheophyta</taxon>
        <taxon>Spermatophyta</taxon>
        <taxon>Magnoliopsida</taxon>
        <taxon>Liliopsida</taxon>
        <taxon>Asparagales</taxon>
        <taxon>Orchidaceae</taxon>
        <taxon>Epidendroideae</taxon>
        <taxon>Malaxideae</taxon>
        <taxon>Dendrobiinae</taxon>
        <taxon>Dendrobium</taxon>
    </lineage>
</organism>
<evidence type="ECO:0000313" key="3">
    <source>
        <dbReference type="Proteomes" id="UP001552299"/>
    </source>
</evidence>
<evidence type="ECO:0000313" key="2">
    <source>
        <dbReference type="EMBL" id="KAL0909627.1"/>
    </source>
</evidence>
<keyword evidence="1" id="KW-0812">Transmembrane</keyword>
<evidence type="ECO:0000256" key="1">
    <source>
        <dbReference type="SAM" id="Phobius"/>
    </source>
</evidence>
<keyword evidence="1" id="KW-0472">Membrane</keyword>
<dbReference type="Proteomes" id="UP001552299">
    <property type="component" value="Unassembled WGS sequence"/>
</dbReference>
<comment type="caution">
    <text evidence="2">The sequence shown here is derived from an EMBL/GenBank/DDBJ whole genome shotgun (WGS) entry which is preliminary data.</text>
</comment>
<dbReference type="AlphaFoldDB" id="A0ABD0UH31"/>
<feature type="transmembrane region" description="Helical" evidence="1">
    <location>
        <begin position="159"/>
        <end position="177"/>
    </location>
</feature>
<dbReference type="PANTHER" id="PTHR33868">
    <property type="entry name" value="EXPRESSED PROTEIN"/>
    <property type="match status" value="1"/>
</dbReference>
<accession>A0ABD0UH31</accession>
<dbReference type="EMBL" id="JANQDX010000016">
    <property type="protein sequence ID" value="KAL0909627.1"/>
    <property type="molecule type" value="Genomic_DNA"/>
</dbReference>
<keyword evidence="1" id="KW-1133">Transmembrane helix</keyword>
<gene>
    <name evidence="2" type="ORF">M5K25_020513</name>
</gene>
<proteinExistence type="predicted"/>
<protein>
    <submittedName>
        <fullName evidence="2">Uncharacterized protein</fullName>
    </submittedName>
</protein>
<keyword evidence="3" id="KW-1185">Reference proteome</keyword>
<dbReference type="PANTHER" id="PTHR33868:SF10">
    <property type="entry name" value="OS08G0483100 PROTEIN"/>
    <property type="match status" value="1"/>
</dbReference>